<sequence length="94" mass="10395">MLAAIIKIDGSSTCSAKPQGKKTLTRSMLKIFPSCQNSKSPKNVQGVIHTPYSQLRNTNFAIAALVYQLKVHEELIFLESITRINASKHVHTSN</sequence>
<name>A0A2P2L9A4_RHIMU</name>
<dbReference type="AlphaFoldDB" id="A0A2P2L9A4"/>
<evidence type="ECO:0000313" key="1">
    <source>
        <dbReference type="EMBL" id="MBX14539.1"/>
    </source>
</evidence>
<organism evidence="1">
    <name type="scientific">Rhizophora mucronata</name>
    <name type="common">Asiatic mangrove</name>
    <dbReference type="NCBI Taxonomy" id="61149"/>
    <lineage>
        <taxon>Eukaryota</taxon>
        <taxon>Viridiplantae</taxon>
        <taxon>Streptophyta</taxon>
        <taxon>Embryophyta</taxon>
        <taxon>Tracheophyta</taxon>
        <taxon>Spermatophyta</taxon>
        <taxon>Magnoliopsida</taxon>
        <taxon>eudicotyledons</taxon>
        <taxon>Gunneridae</taxon>
        <taxon>Pentapetalae</taxon>
        <taxon>rosids</taxon>
        <taxon>fabids</taxon>
        <taxon>Malpighiales</taxon>
        <taxon>Rhizophoraceae</taxon>
        <taxon>Rhizophora</taxon>
    </lineage>
</organism>
<accession>A0A2P2L9A4</accession>
<proteinExistence type="predicted"/>
<dbReference type="EMBL" id="GGEC01034055">
    <property type="protein sequence ID" value="MBX14539.1"/>
    <property type="molecule type" value="Transcribed_RNA"/>
</dbReference>
<reference evidence="1" key="1">
    <citation type="submission" date="2018-02" db="EMBL/GenBank/DDBJ databases">
        <title>Rhizophora mucronata_Transcriptome.</title>
        <authorList>
            <person name="Meera S.P."/>
            <person name="Sreeshan A."/>
            <person name="Augustine A."/>
        </authorList>
    </citation>
    <scope>NUCLEOTIDE SEQUENCE</scope>
    <source>
        <tissue evidence="1">Leaf</tissue>
    </source>
</reference>
<protein>
    <submittedName>
        <fullName evidence="1">Uncharacterized protein</fullName>
    </submittedName>
</protein>